<feature type="region of interest" description="Disordered" evidence="9">
    <location>
        <begin position="132"/>
        <end position="211"/>
    </location>
</feature>
<evidence type="ECO:0000256" key="2">
    <source>
        <dbReference type="ARBA" id="ARBA00008033"/>
    </source>
</evidence>
<dbReference type="InterPro" id="IPR035979">
    <property type="entry name" value="RBD_domain_sf"/>
</dbReference>
<keyword evidence="4" id="KW-0698">rRNA processing</keyword>
<dbReference type="Pfam" id="PF00076">
    <property type="entry name" value="RRM_1"/>
    <property type="match status" value="5"/>
</dbReference>
<dbReference type="AlphaFoldDB" id="A0A5N6L0E0"/>
<feature type="domain" description="RRM" evidence="10">
    <location>
        <begin position="695"/>
        <end position="772"/>
    </location>
</feature>
<evidence type="ECO:0000256" key="1">
    <source>
        <dbReference type="ARBA" id="ARBA00004123"/>
    </source>
</evidence>
<evidence type="ECO:0000256" key="7">
    <source>
        <dbReference type="ARBA" id="ARBA00023242"/>
    </source>
</evidence>
<feature type="compositionally biased region" description="Polar residues" evidence="9">
    <location>
        <begin position="549"/>
        <end position="561"/>
    </location>
</feature>
<dbReference type="FunFam" id="3.30.70.330:FF:000452">
    <property type="entry name" value="Multiple RNA-binding domain-containing protein 1"/>
    <property type="match status" value="1"/>
</dbReference>
<keyword evidence="7" id="KW-0539">Nucleus</keyword>
<comment type="similarity">
    <text evidence="2">Belongs to the RRM MRD1 family.</text>
</comment>
<dbReference type="Proteomes" id="UP000327013">
    <property type="component" value="Unassembled WGS sequence"/>
</dbReference>
<feature type="region of interest" description="Disordered" evidence="9">
    <location>
        <begin position="548"/>
        <end position="589"/>
    </location>
</feature>
<dbReference type="PANTHER" id="PTHR48039">
    <property type="entry name" value="RNA-BINDING MOTIF PROTEIN 14B"/>
    <property type="match status" value="1"/>
</dbReference>
<feature type="compositionally biased region" description="Basic and acidic residues" evidence="9">
    <location>
        <begin position="673"/>
        <end position="688"/>
    </location>
</feature>
<evidence type="ECO:0000256" key="3">
    <source>
        <dbReference type="ARBA" id="ARBA00013428"/>
    </source>
</evidence>
<dbReference type="InterPro" id="IPR051945">
    <property type="entry name" value="RRM_MRD1_RNA_proc_ribogen"/>
</dbReference>
<feature type="region of interest" description="Disordered" evidence="9">
    <location>
        <begin position="241"/>
        <end position="275"/>
    </location>
</feature>
<feature type="domain" description="RRM" evidence="10">
    <location>
        <begin position="5"/>
        <end position="79"/>
    </location>
</feature>
<dbReference type="SUPFAM" id="SSF54928">
    <property type="entry name" value="RNA-binding domain, RBD"/>
    <property type="match status" value="4"/>
</dbReference>
<evidence type="ECO:0000313" key="11">
    <source>
        <dbReference type="EMBL" id="KAB8446244.1"/>
    </source>
</evidence>
<evidence type="ECO:0000256" key="6">
    <source>
        <dbReference type="ARBA" id="ARBA00022884"/>
    </source>
</evidence>
<dbReference type="PROSITE" id="PS50102">
    <property type="entry name" value="RRM"/>
    <property type="match status" value="5"/>
</dbReference>
<dbReference type="OrthoDB" id="439639at2759"/>
<keyword evidence="6 8" id="KW-0694">RNA-binding</keyword>
<dbReference type="GO" id="GO:0006364">
    <property type="term" value="P:rRNA processing"/>
    <property type="evidence" value="ECO:0007669"/>
    <property type="project" value="UniProtKB-KW"/>
</dbReference>
<keyword evidence="12" id="KW-1185">Reference proteome</keyword>
<protein>
    <recommendedName>
        <fullName evidence="3">Multiple RNA-binding domain-containing protein 1</fullName>
    </recommendedName>
</protein>
<organism evidence="11 12">
    <name type="scientific">Carpinus fangiana</name>
    <dbReference type="NCBI Taxonomy" id="176857"/>
    <lineage>
        <taxon>Eukaryota</taxon>
        <taxon>Viridiplantae</taxon>
        <taxon>Streptophyta</taxon>
        <taxon>Embryophyta</taxon>
        <taxon>Tracheophyta</taxon>
        <taxon>Spermatophyta</taxon>
        <taxon>Magnoliopsida</taxon>
        <taxon>eudicotyledons</taxon>
        <taxon>Gunneridae</taxon>
        <taxon>Pentapetalae</taxon>
        <taxon>rosids</taxon>
        <taxon>fabids</taxon>
        <taxon>Fagales</taxon>
        <taxon>Betulaceae</taxon>
        <taxon>Carpinus</taxon>
    </lineage>
</organism>
<evidence type="ECO:0000256" key="9">
    <source>
        <dbReference type="SAM" id="MobiDB-lite"/>
    </source>
</evidence>
<feature type="domain" description="RRM" evidence="10">
    <location>
        <begin position="590"/>
        <end position="673"/>
    </location>
</feature>
<proteinExistence type="inferred from homology"/>
<evidence type="ECO:0000256" key="5">
    <source>
        <dbReference type="ARBA" id="ARBA00022737"/>
    </source>
</evidence>
<evidence type="ECO:0000256" key="4">
    <source>
        <dbReference type="ARBA" id="ARBA00022552"/>
    </source>
</evidence>
<dbReference type="InterPro" id="IPR012677">
    <property type="entry name" value="Nucleotide-bd_a/b_plait_sf"/>
</dbReference>
<reference evidence="11 12" key="1">
    <citation type="submission" date="2019-06" db="EMBL/GenBank/DDBJ databases">
        <title>A chromosomal-level reference genome of Carpinus fangiana (Coryloideae, Betulaceae).</title>
        <authorList>
            <person name="Yang X."/>
            <person name="Wang Z."/>
            <person name="Zhang L."/>
            <person name="Hao G."/>
            <person name="Liu J."/>
            <person name="Yang Y."/>
        </authorList>
    </citation>
    <scope>NUCLEOTIDE SEQUENCE [LARGE SCALE GENOMIC DNA]</scope>
    <source>
        <strain evidence="11">Cfa_2016G</strain>
        <tissue evidence="11">Leaf</tissue>
    </source>
</reference>
<dbReference type="GO" id="GO:0005634">
    <property type="term" value="C:nucleus"/>
    <property type="evidence" value="ECO:0007669"/>
    <property type="project" value="UniProtKB-SubCell"/>
</dbReference>
<feature type="compositionally biased region" description="Basic and acidic residues" evidence="9">
    <location>
        <begin position="139"/>
        <end position="158"/>
    </location>
</feature>
<feature type="compositionally biased region" description="Polar residues" evidence="9">
    <location>
        <begin position="790"/>
        <end position="803"/>
    </location>
</feature>
<feature type="region of interest" description="Disordered" evidence="9">
    <location>
        <begin position="785"/>
        <end position="820"/>
    </location>
</feature>
<dbReference type="InterPro" id="IPR000504">
    <property type="entry name" value="RRM_dom"/>
</dbReference>
<sequence>METSSRIFTRNLPPNLSDSDFRKHFAQRFPSSITDLKLFPQRRIGYVGFKTSEDAKTAVKYFNKSFIRMSRIYVELANAPTPSITKPAPPTAKKHDAITNLDVRHTDDSLKRKRGEKEDADDPKLREFLDAMKPPSKKTWTEDASHPKVDAIEQKLDEDVSEGIPTRERMPQKDGGSAHNPADAAVTQVPPQQNASVEDHKPGIPPDDQAQIDDMDWMRSRTSRLLGLVDDDEEQKVSLLRSQAPAEAENERPRIVQELTPPPEDGPASGKEDCENVPSEINTIRESGRLFLRNLPYTAQEEDLRQLFEQKGALQEVHVPLDSKSGTAKGFAFVHYNDPEHAVQAYYDFDGATFQGRLLHVLPAAAKRENKLDEFAISKLPVKKQKLLEKKAQASASTFNWNSLYMNTDAVMSSIADRLGTSKSELFDPTSSDAGVKQAQAETHVIQETKAFFEENGVDLNAFARKERGDTGILIKNFPYGTTADDLKTLFGEVGEVSRVLMPPSGTIAIVEFPHKIQARTAFATFSYRKYKDSVLFLEKAPKDLFKPGQSSNARSKTVTGLTLEEGEPAKLSTSDLLQPEQRDEQSETSTLFVRNLNFTTTNERLEETFKPLSGFMSARIKTKTDPKKPGQVLSMGFGFVEFRSAEQAQAALQAIDGHNLDGHHLIVKASHKGSDAAEARRKEDNVKKQNARKSKLIIKNLPFETSKKDVRALFKTYGQLRSVRVPNKFDGTRKGYAFAEFTTPKEAENAMDALRNTHFLGRRLVLDYAAGDAEDAEAEIAKMQEKVGRQTSSVAMKRLTSTSERKKFNLEETNEETVG</sequence>
<feature type="domain" description="RRM" evidence="10">
    <location>
        <begin position="471"/>
        <end position="543"/>
    </location>
</feature>
<evidence type="ECO:0000259" key="10">
    <source>
        <dbReference type="PROSITE" id="PS50102"/>
    </source>
</evidence>
<evidence type="ECO:0000313" key="12">
    <source>
        <dbReference type="Proteomes" id="UP000327013"/>
    </source>
</evidence>
<dbReference type="PANTHER" id="PTHR48039:SF5">
    <property type="entry name" value="RNA-BINDING PROTEIN 28"/>
    <property type="match status" value="1"/>
</dbReference>
<comment type="caution">
    <text evidence="11">The sequence shown here is derived from an EMBL/GenBank/DDBJ whole genome shotgun (WGS) entry which is preliminary data.</text>
</comment>
<dbReference type="Gene3D" id="3.30.70.330">
    <property type="match status" value="5"/>
</dbReference>
<dbReference type="FunFam" id="3.30.70.330:FF:000247">
    <property type="entry name" value="Multiple RNA-binding domain-containing protein 1"/>
    <property type="match status" value="1"/>
</dbReference>
<gene>
    <name evidence="11" type="ORF">FH972_025226</name>
</gene>
<accession>A0A5N6L0E0</accession>
<feature type="domain" description="RRM" evidence="10">
    <location>
        <begin position="288"/>
        <end position="366"/>
    </location>
</feature>
<name>A0A5N6L0E0_9ROSI</name>
<keyword evidence="5" id="KW-0677">Repeat</keyword>
<dbReference type="GO" id="GO:0003729">
    <property type="term" value="F:mRNA binding"/>
    <property type="evidence" value="ECO:0007669"/>
    <property type="project" value="TreeGrafter"/>
</dbReference>
<evidence type="ECO:0000256" key="8">
    <source>
        <dbReference type="PROSITE-ProRule" id="PRU00176"/>
    </source>
</evidence>
<dbReference type="CDD" id="cd12320">
    <property type="entry name" value="RRM6_RBM19_RRM5_MRD1"/>
    <property type="match status" value="1"/>
</dbReference>
<feature type="region of interest" description="Disordered" evidence="9">
    <location>
        <begin position="672"/>
        <end position="692"/>
    </location>
</feature>
<dbReference type="EMBL" id="VIBQ01000038">
    <property type="protein sequence ID" value="KAB8446244.1"/>
    <property type="molecule type" value="Genomic_DNA"/>
</dbReference>
<dbReference type="SMART" id="SM00360">
    <property type="entry name" value="RRM"/>
    <property type="match status" value="5"/>
</dbReference>
<comment type="subcellular location">
    <subcellularLocation>
        <location evidence="1">Nucleus</location>
    </subcellularLocation>
</comment>